<organism evidence="2 3">
    <name type="scientific">Nocardiopsis aegyptia</name>
    <dbReference type="NCBI Taxonomy" id="220378"/>
    <lineage>
        <taxon>Bacteria</taxon>
        <taxon>Bacillati</taxon>
        <taxon>Actinomycetota</taxon>
        <taxon>Actinomycetes</taxon>
        <taxon>Streptosporangiales</taxon>
        <taxon>Nocardiopsidaceae</taxon>
        <taxon>Nocardiopsis</taxon>
    </lineage>
</organism>
<keyword evidence="3" id="KW-1185">Reference proteome</keyword>
<feature type="domain" description="AB hydrolase-1" evidence="1">
    <location>
        <begin position="25"/>
        <end position="267"/>
    </location>
</feature>
<name>A0A7Z0EJI6_9ACTN</name>
<dbReference type="Proteomes" id="UP000572051">
    <property type="component" value="Unassembled WGS sequence"/>
</dbReference>
<dbReference type="InterPro" id="IPR029058">
    <property type="entry name" value="AB_hydrolase_fold"/>
</dbReference>
<dbReference type="Pfam" id="PF00561">
    <property type="entry name" value="Abhydrolase_1"/>
    <property type="match status" value="1"/>
</dbReference>
<dbReference type="EMBL" id="JACCFS010000001">
    <property type="protein sequence ID" value="NYJ32766.1"/>
    <property type="molecule type" value="Genomic_DNA"/>
</dbReference>
<dbReference type="AlphaFoldDB" id="A0A7Z0EJI6"/>
<dbReference type="InterPro" id="IPR000073">
    <property type="entry name" value="AB_hydrolase_1"/>
</dbReference>
<dbReference type="InterPro" id="IPR050471">
    <property type="entry name" value="AB_hydrolase"/>
</dbReference>
<dbReference type="PRINTS" id="PR00111">
    <property type="entry name" value="ABHYDROLASE"/>
</dbReference>
<evidence type="ECO:0000313" key="3">
    <source>
        <dbReference type="Proteomes" id="UP000572051"/>
    </source>
</evidence>
<dbReference type="SUPFAM" id="SSF53474">
    <property type="entry name" value="alpha/beta-Hydrolases"/>
    <property type="match status" value="1"/>
</dbReference>
<dbReference type="Gene3D" id="3.40.50.1820">
    <property type="entry name" value="alpha/beta hydrolase"/>
    <property type="match status" value="1"/>
</dbReference>
<dbReference type="GO" id="GO:0004806">
    <property type="term" value="F:triacylglycerol lipase activity"/>
    <property type="evidence" value="ECO:0007669"/>
    <property type="project" value="TreeGrafter"/>
</dbReference>
<sequence length="285" mass="30181">MNPERILHVNGVDLCVQTFGSASDPALLLIGGAEASMDWWDADLCERLAAGARCVIRYDTRDTGRSTTFPVGAPPYDGDALVADAVGVLDALGIKAAHVVGISMGGGIAQHVAVRHPDRVTALTLISTTPDGPGGPDDPDLPPMSERLAAVFAEPSQDAGPDWSDREAVIAHFLEGEEAFAGSVRLDEPRLRRIVGRAHDRSPAMAAAQNHWMLPESDPVRDGLGGIRVPALVLHGTEDPLFPYGHGEALAREIPGARLVPLPGVGHQMPPYETWDTVVSAILDL</sequence>
<gene>
    <name evidence="2" type="ORF">HNR10_000647</name>
</gene>
<evidence type="ECO:0000259" key="1">
    <source>
        <dbReference type="Pfam" id="PF00561"/>
    </source>
</evidence>
<protein>
    <submittedName>
        <fullName evidence="2">Pimeloyl-ACP methyl ester carboxylesterase</fullName>
    </submittedName>
</protein>
<reference evidence="2 3" key="1">
    <citation type="submission" date="2020-07" db="EMBL/GenBank/DDBJ databases">
        <title>Sequencing the genomes of 1000 actinobacteria strains.</title>
        <authorList>
            <person name="Klenk H.-P."/>
        </authorList>
    </citation>
    <scope>NUCLEOTIDE SEQUENCE [LARGE SCALE GENOMIC DNA]</scope>
    <source>
        <strain evidence="2 3">DSM 44442</strain>
    </source>
</reference>
<dbReference type="RefSeq" id="WP_312889088.1">
    <property type="nucleotide sequence ID" value="NZ_JACCFS010000001.1"/>
</dbReference>
<evidence type="ECO:0000313" key="2">
    <source>
        <dbReference type="EMBL" id="NYJ32766.1"/>
    </source>
</evidence>
<proteinExistence type="predicted"/>
<dbReference type="GO" id="GO:0046503">
    <property type="term" value="P:glycerolipid catabolic process"/>
    <property type="evidence" value="ECO:0007669"/>
    <property type="project" value="TreeGrafter"/>
</dbReference>
<dbReference type="PANTHER" id="PTHR43433:SF5">
    <property type="entry name" value="AB HYDROLASE-1 DOMAIN-CONTAINING PROTEIN"/>
    <property type="match status" value="1"/>
</dbReference>
<dbReference type="PANTHER" id="PTHR43433">
    <property type="entry name" value="HYDROLASE, ALPHA/BETA FOLD FAMILY PROTEIN"/>
    <property type="match status" value="1"/>
</dbReference>
<accession>A0A7Z0EJI6</accession>
<comment type="caution">
    <text evidence="2">The sequence shown here is derived from an EMBL/GenBank/DDBJ whole genome shotgun (WGS) entry which is preliminary data.</text>
</comment>